<dbReference type="GO" id="GO:0006164">
    <property type="term" value="P:purine nucleotide biosynthetic process"/>
    <property type="evidence" value="ECO:0007669"/>
    <property type="project" value="UniProtKB-KW"/>
</dbReference>
<evidence type="ECO:0000256" key="6">
    <source>
        <dbReference type="ARBA" id="ARBA00023211"/>
    </source>
</evidence>
<protein>
    <submittedName>
        <fullName evidence="10">Phosphoribosylaminoimidazole carboxylase</fullName>
    </submittedName>
</protein>
<dbReference type="PANTHER" id="PTHR11609:SF5">
    <property type="entry name" value="PHOSPHORIBOSYLAMINOIMIDAZOLE CARBOXYLASE"/>
    <property type="match status" value="1"/>
</dbReference>
<dbReference type="Pfam" id="PF22660">
    <property type="entry name" value="RS_preATP-grasp-like"/>
    <property type="match status" value="1"/>
</dbReference>
<feature type="domain" description="ATP-grasp" evidence="9">
    <location>
        <begin position="112"/>
        <end position="297"/>
    </location>
</feature>
<keyword evidence="4" id="KW-0658">Purine biosynthesis</keyword>
<dbReference type="GO" id="GO:0046872">
    <property type="term" value="F:metal ion binding"/>
    <property type="evidence" value="ECO:0007669"/>
    <property type="project" value="InterPro"/>
</dbReference>
<dbReference type="Gene3D" id="3.40.50.20">
    <property type="match status" value="1"/>
</dbReference>
<keyword evidence="6" id="KW-0464">Manganese</keyword>
<gene>
    <name evidence="10" type="ORF">BFD03_07165</name>
</gene>
<evidence type="ECO:0000256" key="3">
    <source>
        <dbReference type="ARBA" id="ARBA00022741"/>
    </source>
</evidence>
<keyword evidence="5 8" id="KW-0067">ATP-binding</keyword>
<sequence length="377" mass="42045">MGRDAIYPGSTLGIIGINRNGAALIAAAKKAGFNVGVYVDRSQPSVTKMADFTIVGAMNDRAKLTQFGEACDAIIYQTPNVDSRVLHFLSQYAVIPQGINALEIVQDRLMERAFLDQVNINIAPYVTVVSLDDVYQSIDSIGYPALLKPIQRGIGENSMLIERQSDITRAADFIDTGTYLLESWIEHTNEYTMTAATDGKDTEIFPLAQRHYNDKRQLISVATPANIHDDMLKEMQRIVKSVAASLEYRGVFSVNFYVTSTGTLYVKNIEPGLTSIANIYDVTANVDQYEEQLRSAVGMPLHVITPLQIGLLMVVRNYQSRAIQRQWLLKNNWQFRFFNDVGDDDQAILGFVWVTGGDNLAALKNQVDDTEVWNDQA</sequence>
<dbReference type="InterPro" id="IPR011761">
    <property type="entry name" value="ATP-grasp"/>
</dbReference>
<dbReference type="PANTHER" id="PTHR11609">
    <property type="entry name" value="PURINE BIOSYNTHESIS PROTEIN 6/7, PUR6/7"/>
    <property type="match status" value="1"/>
</dbReference>
<organism evidence="10 11">
    <name type="scientific">Limosilactobacillus reuteri</name>
    <name type="common">Lactobacillus reuteri</name>
    <dbReference type="NCBI Taxonomy" id="1598"/>
    <lineage>
        <taxon>Bacteria</taxon>
        <taxon>Bacillati</taxon>
        <taxon>Bacillota</taxon>
        <taxon>Bacilli</taxon>
        <taxon>Lactobacillales</taxon>
        <taxon>Lactobacillaceae</taxon>
        <taxon>Limosilactobacillus</taxon>
    </lineage>
</organism>
<proteinExistence type="predicted"/>
<evidence type="ECO:0000256" key="1">
    <source>
        <dbReference type="ARBA" id="ARBA00001936"/>
    </source>
</evidence>
<reference evidence="10 11" key="1">
    <citation type="submission" date="2016-08" db="EMBL/GenBank/DDBJ databases">
        <title>Probiotic bacterium isolated from chicken gut.</title>
        <authorList>
            <person name="Levy J.L."/>
            <person name="Hassan H.M."/>
            <person name="Mendoza M.A."/>
        </authorList>
    </citation>
    <scope>NUCLEOTIDE SEQUENCE [LARGE SCALE GENOMIC DNA]</scope>
    <source>
        <strain evidence="10 11">P43</strain>
    </source>
</reference>
<dbReference type="Gene3D" id="3.30.1490.20">
    <property type="entry name" value="ATP-grasp fold, A domain"/>
    <property type="match status" value="1"/>
</dbReference>
<accession>A0A1C2G6X7</accession>
<dbReference type="RefSeq" id="WP_066035809.1">
    <property type="nucleotide sequence ID" value="NZ_CP136906.1"/>
</dbReference>
<dbReference type="InterPro" id="IPR013815">
    <property type="entry name" value="ATP_grasp_subdomain_1"/>
</dbReference>
<name>A0A1C2G6X7_LIMRT</name>
<dbReference type="InterPro" id="IPR054350">
    <property type="entry name" value="PurT/PurK_preATP-grasp"/>
</dbReference>
<evidence type="ECO:0000256" key="8">
    <source>
        <dbReference type="PROSITE-ProRule" id="PRU00409"/>
    </source>
</evidence>
<comment type="cofactor">
    <cofactor evidence="2">
        <name>Mg(2+)</name>
        <dbReference type="ChEBI" id="CHEBI:18420"/>
    </cofactor>
</comment>
<evidence type="ECO:0000313" key="11">
    <source>
        <dbReference type="Proteomes" id="UP000095141"/>
    </source>
</evidence>
<evidence type="ECO:0000259" key="9">
    <source>
        <dbReference type="PROSITE" id="PS50975"/>
    </source>
</evidence>
<evidence type="ECO:0000256" key="5">
    <source>
        <dbReference type="ARBA" id="ARBA00022840"/>
    </source>
</evidence>
<evidence type="ECO:0000256" key="2">
    <source>
        <dbReference type="ARBA" id="ARBA00001946"/>
    </source>
</evidence>
<dbReference type="EMBL" id="MCNS01000012">
    <property type="protein sequence ID" value="OCX47175.1"/>
    <property type="molecule type" value="Genomic_DNA"/>
</dbReference>
<dbReference type="SUPFAM" id="SSF52440">
    <property type="entry name" value="PreATP-grasp domain"/>
    <property type="match status" value="1"/>
</dbReference>
<keyword evidence="3 8" id="KW-0547">Nucleotide-binding</keyword>
<dbReference type="InterPro" id="IPR016185">
    <property type="entry name" value="PreATP-grasp_dom_sf"/>
</dbReference>
<evidence type="ECO:0000313" key="10">
    <source>
        <dbReference type="EMBL" id="OCX47175.1"/>
    </source>
</evidence>
<dbReference type="AlphaFoldDB" id="A0A1C2G6X7"/>
<dbReference type="Pfam" id="PF02222">
    <property type="entry name" value="ATP-grasp"/>
    <property type="match status" value="1"/>
</dbReference>
<dbReference type="Gene3D" id="3.30.470.20">
    <property type="entry name" value="ATP-grasp fold, B domain"/>
    <property type="match status" value="1"/>
</dbReference>
<dbReference type="GO" id="GO:0005524">
    <property type="term" value="F:ATP binding"/>
    <property type="evidence" value="ECO:0007669"/>
    <property type="project" value="UniProtKB-UniRule"/>
</dbReference>
<dbReference type="PROSITE" id="PS50975">
    <property type="entry name" value="ATP_GRASP"/>
    <property type="match status" value="1"/>
</dbReference>
<evidence type="ECO:0000256" key="4">
    <source>
        <dbReference type="ARBA" id="ARBA00022755"/>
    </source>
</evidence>
<dbReference type="GO" id="GO:0005829">
    <property type="term" value="C:cytosol"/>
    <property type="evidence" value="ECO:0007669"/>
    <property type="project" value="TreeGrafter"/>
</dbReference>
<evidence type="ECO:0000256" key="7">
    <source>
        <dbReference type="ARBA" id="ARBA00025704"/>
    </source>
</evidence>
<comment type="pathway">
    <text evidence="7">Purine metabolism.</text>
</comment>
<comment type="cofactor">
    <cofactor evidence="1">
        <name>Mn(2+)</name>
        <dbReference type="ChEBI" id="CHEBI:29035"/>
    </cofactor>
</comment>
<dbReference type="InterPro" id="IPR003135">
    <property type="entry name" value="ATP-grasp_carboxylate-amine"/>
</dbReference>
<dbReference type="Proteomes" id="UP000095141">
    <property type="component" value="Unassembled WGS sequence"/>
</dbReference>
<dbReference type="SUPFAM" id="SSF56059">
    <property type="entry name" value="Glutathione synthetase ATP-binding domain-like"/>
    <property type="match status" value="1"/>
</dbReference>
<comment type="caution">
    <text evidence="10">The sequence shown here is derived from an EMBL/GenBank/DDBJ whole genome shotgun (WGS) entry which is preliminary data.</text>
</comment>